<sequence length="123" mass="14027">MLNIGHQRPIRIQPGDIMLRRYIWGRHMETIGWRSLSEGQTIPEGVIKMRGVKNGAICMLYNRVYVVLCRHAFGMKFERVQMNGEEGAGIAVSIVPVDNGLPEGTKYEPITPDFEIKWNTRGQ</sequence>
<dbReference type="EMBL" id="JAWHQM010000015">
    <property type="protein sequence ID" value="KAK5630157.1"/>
    <property type="molecule type" value="Genomic_DNA"/>
</dbReference>
<evidence type="ECO:0000313" key="2">
    <source>
        <dbReference type="Proteomes" id="UP001305414"/>
    </source>
</evidence>
<proteinExistence type="predicted"/>
<protein>
    <submittedName>
        <fullName evidence="1">Uncharacterized protein</fullName>
    </submittedName>
</protein>
<accession>A0AAN7Z6C8</accession>
<dbReference type="AlphaFoldDB" id="A0AAN7Z6C8"/>
<name>A0AAN7Z6C8_9PEZI</name>
<evidence type="ECO:0000313" key="1">
    <source>
        <dbReference type="EMBL" id="KAK5630157.1"/>
    </source>
</evidence>
<keyword evidence="2" id="KW-1185">Reference proteome</keyword>
<comment type="caution">
    <text evidence="1">The sequence shown here is derived from an EMBL/GenBank/DDBJ whole genome shotgun (WGS) entry which is preliminary data.</text>
</comment>
<dbReference type="Proteomes" id="UP001305414">
    <property type="component" value="Unassembled WGS sequence"/>
</dbReference>
<gene>
    <name evidence="1" type="ORF">RRF57_005872</name>
</gene>
<organism evidence="1 2">
    <name type="scientific">Xylaria bambusicola</name>
    <dbReference type="NCBI Taxonomy" id="326684"/>
    <lineage>
        <taxon>Eukaryota</taxon>
        <taxon>Fungi</taxon>
        <taxon>Dikarya</taxon>
        <taxon>Ascomycota</taxon>
        <taxon>Pezizomycotina</taxon>
        <taxon>Sordariomycetes</taxon>
        <taxon>Xylariomycetidae</taxon>
        <taxon>Xylariales</taxon>
        <taxon>Xylariaceae</taxon>
        <taxon>Xylaria</taxon>
    </lineage>
</organism>
<reference evidence="1 2" key="1">
    <citation type="submission" date="2023-10" db="EMBL/GenBank/DDBJ databases">
        <title>Draft genome sequence of Xylaria bambusicola isolate GMP-LS, the root and basal stem rot pathogen of sugarcane in Indonesia.</title>
        <authorList>
            <person name="Selvaraj P."/>
            <person name="Muralishankar V."/>
            <person name="Muruganantham S."/>
            <person name="Sp S."/>
            <person name="Haryani S."/>
            <person name="Lau K.J.X."/>
            <person name="Naqvi N.I."/>
        </authorList>
    </citation>
    <scope>NUCLEOTIDE SEQUENCE [LARGE SCALE GENOMIC DNA]</scope>
    <source>
        <strain evidence="1">GMP-LS</strain>
    </source>
</reference>